<dbReference type="Gene3D" id="1.20.1250.20">
    <property type="entry name" value="MFS general substrate transporter like domains"/>
    <property type="match status" value="2"/>
</dbReference>
<gene>
    <name evidence="8" type="ORF">BN869_000002290_1</name>
</gene>
<dbReference type="FunFam" id="1.20.1250.20:FF:000034">
    <property type="entry name" value="MFS general substrate transporter"/>
    <property type="match status" value="1"/>
</dbReference>
<feature type="transmembrane region" description="Helical" evidence="6">
    <location>
        <begin position="213"/>
        <end position="236"/>
    </location>
</feature>
<keyword evidence="3 6" id="KW-0812">Transmembrane</keyword>
<dbReference type="GO" id="GO:0016020">
    <property type="term" value="C:membrane"/>
    <property type="evidence" value="ECO:0007669"/>
    <property type="project" value="UniProtKB-SubCell"/>
</dbReference>
<organism evidence="8">
    <name type="scientific">Bionectria ochroleuca</name>
    <name type="common">Gliocladium roseum</name>
    <dbReference type="NCBI Taxonomy" id="29856"/>
    <lineage>
        <taxon>Eukaryota</taxon>
        <taxon>Fungi</taxon>
        <taxon>Dikarya</taxon>
        <taxon>Ascomycota</taxon>
        <taxon>Pezizomycotina</taxon>
        <taxon>Sordariomycetes</taxon>
        <taxon>Hypocreomycetidae</taxon>
        <taxon>Hypocreales</taxon>
        <taxon>Bionectriaceae</taxon>
        <taxon>Clonostachys</taxon>
    </lineage>
</organism>
<keyword evidence="2" id="KW-0813">Transport</keyword>
<feature type="transmembrane region" description="Helical" evidence="6">
    <location>
        <begin position="453"/>
        <end position="475"/>
    </location>
</feature>
<dbReference type="GO" id="GO:0022857">
    <property type="term" value="F:transmembrane transporter activity"/>
    <property type="evidence" value="ECO:0007669"/>
    <property type="project" value="InterPro"/>
</dbReference>
<evidence type="ECO:0000313" key="8">
    <source>
        <dbReference type="EMBL" id="CEO46235.1"/>
    </source>
</evidence>
<name>A0A0B7JUA1_BIOOC</name>
<feature type="transmembrane region" description="Helical" evidence="6">
    <location>
        <begin position="145"/>
        <end position="169"/>
    </location>
</feature>
<dbReference type="InterPro" id="IPR011701">
    <property type="entry name" value="MFS"/>
</dbReference>
<feature type="transmembrane region" description="Helical" evidence="6">
    <location>
        <begin position="295"/>
        <end position="320"/>
    </location>
</feature>
<dbReference type="InterPro" id="IPR036259">
    <property type="entry name" value="MFS_trans_sf"/>
</dbReference>
<evidence type="ECO:0000256" key="6">
    <source>
        <dbReference type="SAM" id="Phobius"/>
    </source>
</evidence>
<dbReference type="Pfam" id="PF07690">
    <property type="entry name" value="MFS_1"/>
    <property type="match status" value="1"/>
</dbReference>
<dbReference type="PANTHER" id="PTHR43791">
    <property type="entry name" value="PERMEASE-RELATED"/>
    <property type="match status" value="1"/>
</dbReference>
<dbReference type="PROSITE" id="PS50850">
    <property type="entry name" value="MFS"/>
    <property type="match status" value="1"/>
</dbReference>
<dbReference type="PANTHER" id="PTHR43791:SF18">
    <property type="entry name" value="NICOTINIC ACID TRANSPORTER TNA1, PUTATIVE (AFU_ORTHOLOGUE AFUA_3G03820)-RELATED"/>
    <property type="match status" value="1"/>
</dbReference>
<feature type="transmembrane region" description="Helical" evidence="6">
    <location>
        <begin position="363"/>
        <end position="380"/>
    </location>
</feature>
<evidence type="ECO:0000256" key="1">
    <source>
        <dbReference type="ARBA" id="ARBA00004141"/>
    </source>
</evidence>
<evidence type="ECO:0000259" key="7">
    <source>
        <dbReference type="PROSITE" id="PS50850"/>
    </source>
</evidence>
<feature type="transmembrane region" description="Helical" evidence="6">
    <location>
        <begin position="332"/>
        <end position="351"/>
    </location>
</feature>
<reference evidence="8" key="1">
    <citation type="submission" date="2015-01" db="EMBL/GenBank/DDBJ databases">
        <authorList>
            <person name="Durling Mikael"/>
        </authorList>
    </citation>
    <scope>NUCLEOTIDE SEQUENCE</scope>
</reference>
<feature type="transmembrane region" description="Helical" evidence="6">
    <location>
        <begin position="386"/>
        <end position="409"/>
    </location>
</feature>
<feature type="transmembrane region" description="Helical" evidence="6">
    <location>
        <begin position="120"/>
        <end position="139"/>
    </location>
</feature>
<keyword evidence="4 6" id="KW-1133">Transmembrane helix</keyword>
<dbReference type="InterPro" id="IPR020846">
    <property type="entry name" value="MFS_dom"/>
</dbReference>
<dbReference type="AlphaFoldDB" id="A0A0B7JUA1"/>
<proteinExistence type="predicted"/>
<keyword evidence="5 6" id="KW-0472">Membrane</keyword>
<dbReference type="FunFam" id="1.20.1250.20:FF:000068">
    <property type="entry name" value="MFS general substrate transporter"/>
    <property type="match status" value="1"/>
</dbReference>
<comment type="subcellular location">
    <subcellularLocation>
        <location evidence="1">Membrane</location>
        <topology evidence="1">Multi-pass membrane protein</topology>
    </subcellularLocation>
</comment>
<accession>A0A0B7JUA1</accession>
<dbReference type="SUPFAM" id="SSF103473">
    <property type="entry name" value="MFS general substrate transporter"/>
    <property type="match status" value="1"/>
</dbReference>
<dbReference type="EMBL" id="CDPU01000004">
    <property type="protein sequence ID" value="CEO46235.1"/>
    <property type="molecule type" value="Genomic_DNA"/>
</dbReference>
<protein>
    <recommendedName>
        <fullName evidence="7">Major facilitator superfamily (MFS) profile domain-containing protein</fullName>
    </recommendedName>
</protein>
<feature type="transmembrane region" description="Helical" evidence="6">
    <location>
        <begin position="421"/>
        <end position="441"/>
    </location>
</feature>
<feature type="domain" description="Major facilitator superfamily (MFS) profile" evidence="7">
    <location>
        <begin position="54"/>
        <end position="479"/>
    </location>
</feature>
<evidence type="ECO:0000256" key="3">
    <source>
        <dbReference type="ARBA" id="ARBA00022692"/>
    </source>
</evidence>
<evidence type="ECO:0000256" key="2">
    <source>
        <dbReference type="ARBA" id="ARBA00022448"/>
    </source>
</evidence>
<sequence>MTADLERSSSNKADVCQAENIKDAAKVSEKNGETMERFAHLDEKSILRKLDLRIIPMLTLLYLLSYLDRGNIGNAKIEGLDVDLGLTPDQYNWCLTVFFFSYSAFEVPSNMVLKRLRPSVWLPCIMVAWGTVMTLMGLVKNYHGLLVARIFLGVTEAGLFPGVAFYLTMWYCRHEMQLRQALFFAAASVAGAFSGLLAFAIAKMDGVGGLAGWRWIFILEGIATVICAVFAFWGLYDYPETASFLSDDEREFVIYRLRYQGGMSGASSEDVETRVPEDQEFKWVYVRQAFGGFQVWIMIIAYWAVVCPIFGISLSLPTIIRDLGYQRQTAQLMTVPIYIVASIFGVVIAYFSDRVKLRSPFSIGCLSLTVVGLAMCLASTDRHVLYAGLFLAAMGMYAASSGVITWLAVNLSGSCKRSIGMAIQISVGNLGGAMASNFYRARDAPRYILGHSLSLGFVIAGILSLVGLLVTYNVINRKRERALREGKRAEYSEDQLSFLGDRAITWRYMY</sequence>
<evidence type="ECO:0000256" key="4">
    <source>
        <dbReference type="ARBA" id="ARBA00022989"/>
    </source>
</evidence>
<evidence type="ECO:0000256" key="5">
    <source>
        <dbReference type="ARBA" id="ARBA00023136"/>
    </source>
</evidence>
<feature type="transmembrane region" description="Helical" evidence="6">
    <location>
        <begin position="181"/>
        <end position="201"/>
    </location>
</feature>